<evidence type="ECO:0000313" key="2">
    <source>
        <dbReference type="Proteomes" id="UP000031586"/>
    </source>
</evidence>
<comment type="caution">
    <text evidence="1">The sequence shown here is derived from an EMBL/GenBank/DDBJ whole genome shotgun (WGS) entry which is preliminary data.</text>
</comment>
<accession>A0A0C1Z228</accession>
<dbReference type="AlphaFoldDB" id="A0A0C1Z228"/>
<gene>
    <name evidence="1" type="ORF">H735_21485</name>
</gene>
<dbReference type="GeneID" id="47101516"/>
<evidence type="ECO:0008006" key="3">
    <source>
        <dbReference type="Google" id="ProtNLM"/>
    </source>
</evidence>
<dbReference type="Proteomes" id="UP000031586">
    <property type="component" value="Unassembled WGS sequence"/>
</dbReference>
<sequence>MSKKTEVVMCPSCGVETHHVVVLVRKKSAFEGDKNRSKKEFISGFLKSTVFGAFLASMDEFSRHLICENCGNKIIQD</sequence>
<proteinExistence type="predicted"/>
<evidence type="ECO:0000313" key="1">
    <source>
        <dbReference type="EMBL" id="KIF51185.1"/>
    </source>
</evidence>
<organism evidence="1 2">
    <name type="scientific">Vibrio owensii CAIM 1854 = LMG 25443</name>
    <dbReference type="NCBI Taxonomy" id="1229493"/>
    <lineage>
        <taxon>Bacteria</taxon>
        <taxon>Pseudomonadati</taxon>
        <taxon>Pseudomonadota</taxon>
        <taxon>Gammaproteobacteria</taxon>
        <taxon>Vibrionales</taxon>
        <taxon>Vibrionaceae</taxon>
        <taxon>Vibrio</taxon>
    </lineage>
</organism>
<dbReference type="PATRIC" id="fig|1229493.5.peg.3696"/>
<name>A0A0C1Z228_9VIBR</name>
<dbReference type="RefSeq" id="WP_009705085.1">
    <property type="nucleotide sequence ID" value="NZ_BAOH01000063.1"/>
</dbReference>
<reference evidence="1 2" key="1">
    <citation type="submission" date="2014-07" db="EMBL/GenBank/DDBJ databases">
        <title>Unique and conserved regions in Vibrio harveyi and related species in comparison with the shrimp pathogen Vibrio harveyi CAIM 1792.</title>
        <authorList>
            <person name="Espinoza-Valles I."/>
            <person name="Vora G."/>
            <person name="Leekitcharoenphon P."/>
            <person name="Ussery D."/>
            <person name="Hoj L."/>
            <person name="Gomez-Gil B."/>
        </authorList>
    </citation>
    <scope>NUCLEOTIDE SEQUENCE [LARGE SCALE GENOMIC DNA]</scope>
    <source>
        <strain evidence="2">CAIM 1854 / LMG 25443</strain>
    </source>
</reference>
<protein>
    <recommendedName>
        <fullName evidence="3">LITAF domain-containing protein</fullName>
    </recommendedName>
</protein>
<dbReference type="EMBL" id="JPRD01000042">
    <property type="protein sequence ID" value="KIF51185.1"/>
    <property type="molecule type" value="Genomic_DNA"/>
</dbReference>